<dbReference type="AlphaFoldDB" id="A0AAD4BUS5"/>
<gene>
    <name evidence="2" type="ORF">L210DRAFT_3401240</name>
</gene>
<organism evidence="2 3">
    <name type="scientific">Boletus edulis BED1</name>
    <dbReference type="NCBI Taxonomy" id="1328754"/>
    <lineage>
        <taxon>Eukaryota</taxon>
        <taxon>Fungi</taxon>
        <taxon>Dikarya</taxon>
        <taxon>Basidiomycota</taxon>
        <taxon>Agaricomycotina</taxon>
        <taxon>Agaricomycetes</taxon>
        <taxon>Agaricomycetidae</taxon>
        <taxon>Boletales</taxon>
        <taxon>Boletineae</taxon>
        <taxon>Boletaceae</taxon>
        <taxon>Boletoideae</taxon>
        <taxon>Boletus</taxon>
    </lineage>
</organism>
<dbReference type="InterPro" id="IPR040898">
    <property type="entry name" value="CxC6"/>
</dbReference>
<evidence type="ECO:0000313" key="2">
    <source>
        <dbReference type="EMBL" id="KAF8440233.1"/>
    </source>
</evidence>
<accession>A0AAD4BUS5</accession>
<evidence type="ECO:0000313" key="3">
    <source>
        <dbReference type="Proteomes" id="UP001194468"/>
    </source>
</evidence>
<protein>
    <recommendedName>
        <fullName evidence="1">CxC6 like cysteine cluster associated with KDZ domain-containing protein</fullName>
    </recommendedName>
</protein>
<sequence>MCARTECIIVFGQDELPHACDGCVWIFTSPDGTISRTEVVVTDGVMVGHPCCAVPYCKNPLASNQHRFCLLIPPIMHRNSYMWLMAASAR</sequence>
<reference evidence="2" key="1">
    <citation type="submission" date="2019-10" db="EMBL/GenBank/DDBJ databases">
        <authorList>
            <consortium name="DOE Joint Genome Institute"/>
            <person name="Kuo A."/>
            <person name="Miyauchi S."/>
            <person name="Kiss E."/>
            <person name="Drula E."/>
            <person name="Kohler A."/>
            <person name="Sanchez-Garcia M."/>
            <person name="Andreopoulos B."/>
            <person name="Barry K.W."/>
            <person name="Bonito G."/>
            <person name="Buee M."/>
            <person name="Carver A."/>
            <person name="Chen C."/>
            <person name="Cichocki N."/>
            <person name="Clum A."/>
            <person name="Culley D."/>
            <person name="Crous P.W."/>
            <person name="Fauchery L."/>
            <person name="Girlanda M."/>
            <person name="Hayes R."/>
            <person name="Keri Z."/>
            <person name="LaButti K."/>
            <person name="Lipzen A."/>
            <person name="Lombard V."/>
            <person name="Magnuson J."/>
            <person name="Maillard F."/>
            <person name="Morin E."/>
            <person name="Murat C."/>
            <person name="Nolan M."/>
            <person name="Ohm R."/>
            <person name="Pangilinan J."/>
            <person name="Pereira M."/>
            <person name="Perotto S."/>
            <person name="Peter M."/>
            <person name="Riley R."/>
            <person name="Sitrit Y."/>
            <person name="Stielow B."/>
            <person name="Szollosi G."/>
            <person name="Zifcakova L."/>
            <person name="Stursova M."/>
            <person name="Spatafora J.W."/>
            <person name="Tedersoo L."/>
            <person name="Vaario L.-M."/>
            <person name="Yamada A."/>
            <person name="Yan M."/>
            <person name="Wang P."/>
            <person name="Xu J."/>
            <person name="Bruns T."/>
            <person name="Baldrian P."/>
            <person name="Vilgalys R."/>
            <person name="Henrissat B."/>
            <person name="Grigoriev I.V."/>
            <person name="Hibbett D."/>
            <person name="Nagy L.G."/>
            <person name="Martin F.M."/>
        </authorList>
    </citation>
    <scope>NUCLEOTIDE SEQUENCE</scope>
    <source>
        <strain evidence="2">BED1</strain>
    </source>
</reference>
<keyword evidence="3" id="KW-1185">Reference proteome</keyword>
<dbReference type="Pfam" id="PF18721">
    <property type="entry name" value="CxC6"/>
    <property type="match status" value="1"/>
</dbReference>
<comment type="caution">
    <text evidence="2">The sequence shown here is derived from an EMBL/GenBank/DDBJ whole genome shotgun (WGS) entry which is preliminary data.</text>
</comment>
<feature type="domain" description="CxC6 like cysteine cluster associated with KDZ" evidence="1">
    <location>
        <begin position="41"/>
        <end position="69"/>
    </location>
</feature>
<proteinExistence type="predicted"/>
<dbReference type="Proteomes" id="UP001194468">
    <property type="component" value="Unassembled WGS sequence"/>
</dbReference>
<dbReference type="EMBL" id="WHUW01000012">
    <property type="protein sequence ID" value="KAF8440233.1"/>
    <property type="molecule type" value="Genomic_DNA"/>
</dbReference>
<name>A0AAD4BUS5_BOLED</name>
<reference evidence="2" key="2">
    <citation type="journal article" date="2020" name="Nat. Commun.">
        <title>Large-scale genome sequencing of mycorrhizal fungi provides insights into the early evolution of symbiotic traits.</title>
        <authorList>
            <person name="Miyauchi S."/>
            <person name="Kiss E."/>
            <person name="Kuo A."/>
            <person name="Drula E."/>
            <person name="Kohler A."/>
            <person name="Sanchez-Garcia M."/>
            <person name="Morin E."/>
            <person name="Andreopoulos B."/>
            <person name="Barry K.W."/>
            <person name="Bonito G."/>
            <person name="Buee M."/>
            <person name="Carver A."/>
            <person name="Chen C."/>
            <person name="Cichocki N."/>
            <person name="Clum A."/>
            <person name="Culley D."/>
            <person name="Crous P.W."/>
            <person name="Fauchery L."/>
            <person name="Girlanda M."/>
            <person name="Hayes R.D."/>
            <person name="Keri Z."/>
            <person name="LaButti K."/>
            <person name="Lipzen A."/>
            <person name="Lombard V."/>
            <person name="Magnuson J."/>
            <person name="Maillard F."/>
            <person name="Murat C."/>
            <person name="Nolan M."/>
            <person name="Ohm R.A."/>
            <person name="Pangilinan J."/>
            <person name="Pereira M.F."/>
            <person name="Perotto S."/>
            <person name="Peter M."/>
            <person name="Pfister S."/>
            <person name="Riley R."/>
            <person name="Sitrit Y."/>
            <person name="Stielow J.B."/>
            <person name="Szollosi G."/>
            <person name="Zifcakova L."/>
            <person name="Stursova M."/>
            <person name="Spatafora J.W."/>
            <person name="Tedersoo L."/>
            <person name="Vaario L.M."/>
            <person name="Yamada A."/>
            <person name="Yan M."/>
            <person name="Wang P."/>
            <person name="Xu J."/>
            <person name="Bruns T."/>
            <person name="Baldrian P."/>
            <person name="Vilgalys R."/>
            <person name="Dunand C."/>
            <person name="Henrissat B."/>
            <person name="Grigoriev I.V."/>
            <person name="Hibbett D."/>
            <person name="Nagy L.G."/>
            <person name="Martin F.M."/>
        </authorList>
    </citation>
    <scope>NUCLEOTIDE SEQUENCE</scope>
    <source>
        <strain evidence="2">BED1</strain>
    </source>
</reference>
<evidence type="ECO:0000259" key="1">
    <source>
        <dbReference type="Pfam" id="PF18721"/>
    </source>
</evidence>